<evidence type="ECO:0000256" key="7">
    <source>
        <dbReference type="SAM" id="Phobius"/>
    </source>
</evidence>
<keyword evidence="5 7" id="KW-0472">Membrane</keyword>
<feature type="compositionally biased region" description="Basic and acidic residues" evidence="6">
    <location>
        <begin position="42"/>
        <end position="56"/>
    </location>
</feature>
<evidence type="ECO:0000256" key="4">
    <source>
        <dbReference type="ARBA" id="ARBA00022989"/>
    </source>
</evidence>
<reference evidence="8" key="1">
    <citation type="submission" date="2022-06" db="EMBL/GenBank/DDBJ databases">
        <title>Aeoliella straminimaris, a novel planctomycete from sediments.</title>
        <authorList>
            <person name="Vitorino I.R."/>
            <person name="Lage O.M."/>
        </authorList>
    </citation>
    <scope>NUCLEOTIDE SEQUENCE</scope>
    <source>
        <strain evidence="8">ICT_H6.2</strain>
    </source>
</reference>
<keyword evidence="4 7" id="KW-1133">Transmembrane helix</keyword>
<evidence type="ECO:0000256" key="2">
    <source>
        <dbReference type="ARBA" id="ARBA00009773"/>
    </source>
</evidence>
<dbReference type="PANTHER" id="PTHR21716:SF16">
    <property type="entry name" value="BLL1467 PROTEIN"/>
    <property type="match status" value="1"/>
</dbReference>
<evidence type="ECO:0000256" key="5">
    <source>
        <dbReference type="ARBA" id="ARBA00023136"/>
    </source>
</evidence>
<accession>A0A9X2JF32</accession>
<evidence type="ECO:0000256" key="1">
    <source>
        <dbReference type="ARBA" id="ARBA00004141"/>
    </source>
</evidence>
<comment type="subcellular location">
    <subcellularLocation>
        <location evidence="1">Membrane</location>
        <topology evidence="1">Multi-pass membrane protein</topology>
    </subcellularLocation>
</comment>
<evidence type="ECO:0000313" key="9">
    <source>
        <dbReference type="Proteomes" id="UP001155241"/>
    </source>
</evidence>
<feature type="region of interest" description="Disordered" evidence="6">
    <location>
        <begin position="39"/>
        <end position="63"/>
    </location>
</feature>
<feature type="transmembrane region" description="Helical" evidence="7">
    <location>
        <begin position="383"/>
        <end position="410"/>
    </location>
</feature>
<gene>
    <name evidence="8" type="ORF">NG895_02925</name>
</gene>
<evidence type="ECO:0000313" key="8">
    <source>
        <dbReference type="EMBL" id="MCO6042852.1"/>
    </source>
</evidence>
<dbReference type="Proteomes" id="UP001155241">
    <property type="component" value="Unassembled WGS sequence"/>
</dbReference>
<comment type="similarity">
    <text evidence="2">Belongs to the autoinducer-2 exporter (AI-2E) (TC 2.A.86) family.</text>
</comment>
<evidence type="ECO:0000256" key="6">
    <source>
        <dbReference type="SAM" id="MobiDB-lite"/>
    </source>
</evidence>
<dbReference type="Pfam" id="PF01594">
    <property type="entry name" value="AI-2E_transport"/>
    <property type="match status" value="1"/>
</dbReference>
<dbReference type="EMBL" id="JAMXLR010000012">
    <property type="protein sequence ID" value="MCO6042852.1"/>
    <property type="molecule type" value="Genomic_DNA"/>
</dbReference>
<sequence>MSDEWLVIFYRDSNVEQSTGTGCSNVVANSLLMKPISSESSSSRRFDRSVQDRRSSTDSQPALVDEELDAPRPSLIFRQDLRWIKACLILLSVLAVFHTLYFARAILLPIAMAVVLGLVLKPVQRRLTKLGLPGIVSAIVVFGLFTLVLMLGLRTIWEPANHWIEQAPTSLHKVREQLRGAAGPLESIELAEKELEGLTAMTENPEPSNRPLSVRVEQPALASQILNTTGSFATSVTITLSLLFFLLAAGDQFLEKAVQVKKSWREKWDVVLLAREIEHKLSTYLGTITVINLGLGLVIGCGLWLIGMPHPVLWGVLAALLNYIPFAGLVIGASVVFIIAAAEFDSLAHALLAPAIYLAANGVEANLVTPSVLRHSISLNPVVIMVAVFLGGWCWGIGGIFLSVPFLLILKIICDSHKPLEPVGVFLGR</sequence>
<feature type="transmembrane region" description="Helical" evidence="7">
    <location>
        <begin position="106"/>
        <end position="123"/>
    </location>
</feature>
<keyword evidence="3 7" id="KW-0812">Transmembrane</keyword>
<organism evidence="8 9">
    <name type="scientific">Aeoliella straminimaris</name>
    <dbReference type="NCBI Taxonomy" id="2954799"/>
    <lineage>
        <taxon>Bacteria</taxon>
        <taxon>Pseudomonadati</taxon>
        <taxon>Planctomycetota</taxon>
        <taxon>Planctomycetia</taxon>
        <taxon>Pirellulales</taxon>
        <taxon>Lacipirellulaceae</taxon>
        <taxon>Aeoliella</taxon>
    </lineage>
</organism>
<dbReference type="AlphaFoldDB" id="A0A9X2JF32"/>
<proteinExistence type="inferred from homology"/>
<dbReference type="GO" id="GO:0055085">
    <property type="term" value="P:transmembrane transport"/>
    <property type="evidence" value="ECO:0007669"/>
    <property type="project" value="TreeGrafter"/>
</dbReference>
<feature type="transmembrane region" description="Helical" evidence="7">
    <location>
        <begin position="232"/>
        <end position="254"/>
    </location>
</feature>
<comment type="caution">
    <text evidence="8">The sequence shown here is derived from an EMBL/GenBank/DDBJ whole genome shotgun (WGS) entry which is preliminary data.</text>
</comment>
<keyword evidence="9" id="KW-1185">Reference proteome</keyword>
<feature type="transmembrane region" description="Helical" evidence="7">
    <location>
        <begin position="346"/>
        <end position="363"/>
    </location>
</feature>
<protein>
    <submittedName>
        <fullName evidence="8">AI-2E family transporter</fullName>
    </submittedName>
</protein>
<dbReference type="PANTHER" id="PTHR21716">
    <property type="entry name" value="TRANSMEMBRANE PROTEIN"/>
    <property type="match status" value="1"/>
</dbReference>
<dbReference type="GO" id="GO:0016020">
    <property type="term" value="C:membrane"/>
    <property type="evidence" value="ECO:0007669"/>
    <property type="project" value="UniProtKB-SubCell"/>
</dbReference>
<feature type="transmembrane region" description="Helical" evidence="7">
    <location>
        <begin position="130"/>
        <end position="153"/>
    </location>
</feature>
<name>A0A9X2JF32_9BACT</name>
<evidence type="ECO:0000256" key="3">
    <source>
        <dbReference type="ARBA" id="ARBA00022692"/>
    </source>
</evidence>
<feature type="transmembrane region" description="Helical" evidence="7">
    <location>
        <begin position="284"/>
        <end position="306"/>
    </location>
</feature>
<dbReference type="RefSeq" id="WP_252850952.1">
    <property type="nucleotide sequence ID" value="NZ_JAMXLR010000012.1"/>
</dbReference>
<feature type="transmembrane region" description="Helical" evidence="7">
    <location>
        <begin position="312"/>
        <end position="339"/>
    </location>
</feature>
<dbReference type="InterPro" id="IPR002549">
    <property type="entry name" value="AI-2E-like"/>
</dbReference>